<evidence type="ECO:0000313" key="2">
    <source>
        <dbReference type="Proteomes" id="UP000231846"/>
    </source>
</evidence>
<dbReference type="EMBL" id="PDCW01000020">
    <property type="protein sequence ID" value="PJY73925.1"/>
    <property type="molecule type" value="Genomic_DNA"/>
</dbReference>
<dbReference type="AlphaFoldDB" id="A0A2M9V5I2"/>
<gene>
    <name evidence="1" type="ORF">CQW34_02889</name>
</gene>
<accession>A0A2M9V5I2</accession>
<organism evidence="1 2">
    <name type="scientific">Bacteroides fragilis</name>
    <dbReference type="NCBI Taxonomy" id="817"/>
    <lineage>
        <taxon>Bacteria</taxon>
        <taxon>Pseudomonadati</taxon>
        <taxon>Bacteroidota</taxon>
        <taxon>Bacteroidia</taxon>
        <taxon>Bacteroidales</taxon>
        <taxon>Bacteroidaceae</taxon>
        <taxon>Bacteroides</taxon>
    </lineage>
</organism>
<proteinExistence type="predicted"/>
<dbReference type="Proteomes" id="UP000231846">
    <property type="component" value="Unassembled WGS sequence"/>
</dbReference>
<comment type="caution">
    <text evidence="1">The sequence shown here is derived from an EMBL/GenBank/DDBJ whole genome shotgun (WGS) entry which is preliminary data.</text>
</comment>
<reference evidence="1 2" key="1">
    <citation type="journal article" date="2017" name="MBio">
        <title>Gut Symbiont Bacteroides fragilis Secretes a Eukaryotic-Like Ubiquitin Protein That Mediates Intraspecies Antagonism.</title>
        <authorList>
            <person name="Chatzidaki-Livanis M."/>
            <person name="Coyne M.J."/>
            <person name="Roelofs K.G."/>
            <person name="Gentyala R.R."/>
            <person name="Caldwell J.M."/>
            <person name="Comstock L.E."/>
        </authorList>
    </citation>
    <scope>NUCLEOTIDE SEQUENCE [LARGE SCALE GENOMIC DNA]</scope>
    <source>
        <strain evidence="1 2">12905</strain>
    </source>
</reference>
<evidence type="ECO:0000313" key="1">
    <source>
        <dbReference type="EMBL" id="PJY73925.1"/>
    </source>
</evidence>
<name>A0A2M9V5I2_BACFG</name>
<sequence length="51" mass="6172">MHLCEFLSLCNYLVEIFNRYSCTNAFFIASHLYIDYQFLSLVHKQSYLSVW</sequence>
<protein>
    <submittedName>
        <fullName evidence="1">Uncharacterized protein</fullName>
    </submittedName>
</protein>